<sequence length="271" mass="30017">MAACENCTKGFVLPGEPTGSIIPEFNGAYLAKGPEGYTKRAVVYLSDMFGLPLVNSKIMADYLAKTLSCDVWAPDMFDGKPMATAAEMEPLMPDRALAPWTVSQKLRMYGKLIPRIFNVYSNRPAAVEARVIAFLEKLREEKKYDSVGAVGYCYGGMICVRIAPHSTLVDSLVICHPGEITAEQVKAMKVPSAWACAEEDMTFSHEMRKQSEQLLADREGKEDFVDYEFIDYKGTAHGFACRPNLAVPEVKEGYEKALEQTVAWFGKTLPA</sequence>
<dbReference type="AlphaFoldDB" id="A0A166WE17"/>
<dbReference type="InterPro" id="IPR029058">
    <property type="entry name" value="AB_hydrolase_fold"/>
</dbReference>
<gene>
    <name evidence="2" type="ORF">FIBSPDRAFT_881814</name>
</gene>
<evidence type="ECO:0000313" key="2">
    <source>
        <dbReference type="EMBL" id="KZP33665.1"/>
    </source>
</evidence>
<accession>A0A166WE17</accession>
<dbReference type="InterPro" id="IPR002925">
    <property type="entry name" value="Dienelactn_hydro"/>
</dbReference>
<protein>
    <submittedName>
        <fullName evidence="2">Alpha/beta-hydrolase</fullName>
    </submittedName>
</protein>
<dbReference type="Pfam" id="PF01738">
    <property type="entry name" value="DLH"/>
    <property type="match status" value="1"/>
</dbReference>
<proteinExistence type="predicted"/>
<organism evidence="2">
    <name type="scientific">Athelia psychrophila</name>
    <dbReference type="NCBI Taxonomy" id="1759441"/>
    <lineage>
        <taxon>Eukaryota</taxon>
        <taxon>Fungi</taxon>
        <taxon>Dikarya</taxon>
        <taxon>Basidiomycota</taxon>
        <taxon>Agaricomycotina</taxon>
        <taxon>Agaricomycetes</taxon>
        <taxon>Agaricomycetidae</taxon>
        <taxon>Atheliales</taxon>
        <taxon>Atheliaceae</taxon>
        <taxon>Athelia</taxon>
    </lineage>
</organism>
<dbReference type="Gene3D" id="3.40.50.1820">
    <property type="entry name" value="alpha/beta hydrolase"/>
    <property type="match status" value="1"/>
</dbReference>
<dbReference type="OrthoDB" id="10019231at2759"/>
<evidence type="ECO:0000259" key="1">
    <source>
        <dbReference type="Pfam" id="PF01738"/>
    </source>
</evidence>
<dbReference type="GO" id="GO:0016787">
    <property type="term" value="F:hydrolase activity"/>
    <property type="evidence" value="ECO:0007669"/>
    <property type="project" value="InterPro"/>
</dbReference>
<dbReference type="PANTHER" id="PTHR17630:SF44">
    <property type="entry name" value="PROTEIN AIM2"/>
    <property type="match status" value="1"/>
</dbReference>
<dbReference type="EMBL" id="KV417482">
    <property type="protein sequence ID" value="KZP33665.1"/>
    <property type="molecule type" value="Genomic_DNA"/>
</dbReference>
<dbReference type="STRING" id="436010.A0A166WE17"/>
<reference evidence="2" key="1">
    <citation type="journal article" date="2016" name="Mol. Biol. Evol.">
        <title>Comparative Genomics of Early-Diverging Mushroom-Forming Fungi Provides Insights into the Origins of Lignocellulose Decay Capabilities.</title>
        <authorList>
            <person name="Nagy L.G."/>
            <person name="Riley R."/>
            <person name="Tritt A."/>
            <person name="Adam C."/>
            <person name="Daum C."/>
            <person name="Floudas D."/>
            <person name="Sun H."/>
            <person name="Yadav J.S."/>
            <person name="Pangilinan J."/>
            <person name="Larsson K.H."/>
            <person name="Matsuura K."/>
            <person name="Barry K."/>
            <person name="Labutti K."/>
            <person name="Kuo R."/>
            <person name="Ohm R.A."/>
            <person name="Bhattacharya S.S."/>
            <person name="Shirouzu T."/>
            <person name="Yoshinaga Y."/>
            <person name="Martin F.M."/>
            <person name="Grigoriev I.V."/>
            <person name="Hibbett D.S."/>
        </authorList>
    </citation>
    <scope>NUCLEOTIDE SEQUENCE [LARGE SCALE GENOMIC DNA]</scope>
    <source>
        <strain evidence="2">CBS 109695</strain>
    </source>
</reference>
<dbReference type="PANTHER" id="PTHR17630">
    <property type="entry name" value="DIENELACTONE HYDROLASE"/>
    <property type="match status" value="1"/>
</dbReference>
<name>A0A166WE17_9AGAM</name>
<dbReference type="SUPFAM" id="SSF53474">
    <property type="entry name" value="alpha/beta-Hydrolases"/>
    <property type="match status" value="1"/>
</dbReference>
<feature type="domain" description="Dienelactone hydrolase" evidence="1">
    <location>
        <begin position="29"/>
        <end position="268"/>
    </location>
</feature>